<evidence type="ECO:0000259" key="3">
    <source>
        <dbReference type="SMART" id="SM01088"/>
    </source>
</evidence>
<keyword evidence="2" id="KW-0472">Membrane</keyword>
<dbReference type="GO" id="GO:0042302">
    <property type="term" value="F:structural constituent of cuticle"/>
    <property type="evidence" value="ECO:0007669"/>
    <property type="project" value="InterPro"/>
</dbReference>
<feature type="domain" description="Nematode cuticle collagen N-terminal" evidence="3">
    <location>
        <begin position="8"/>
        <end position="60"/>
    </location>
</feature>
<evidence type="ECO:0000313" key="4">
    <source>
        <dbReference type="EMBL" id="KAK0399070.1"/>
    </source>
</evidence>
<dbReference type="InterPro" id="IPR002486">
    <property type="entry name" value="Col_cuticle_N"/>
</dbReference>
<evidence type="ECO:0000313" key="5">
    <source>
        <dbReference type="Proteomes" id="UP001175271"/>
    </source>
</evidence>
<accession>A0AA39H4G2</accession>
<feature type="transmembrane region" description="Helical" evidence="2">
    <location>
        <begin position="6"/>
        <end position="32"/>
    </location>
</feature>
<proteinExistence type="predicted"/>
<keyword evidence="2" id="KW-1133">Transmembrane helix</keyword>
<comment type="caution">
    <text evidence="4">The sequence shown here is derived from an EMBL/GenBank/DDBJ whole genome shotgun (WGS) entry which is preliminary data.</text>
</comment>
<dbReference type="EMBL" id="JAUCMV010000005">
    <property type="protein sequence ID" value="KAK0399070.1"/>
    <property type="molecule type" value="Genomic_DNA"/>
</dbReference>
<keyword evidence="5" id="KW-1185">Reference proteome</keyword>
<dbReference type="AlphaFoldDB" id="A0AA39H4G2"/>
<gene>
    <name evidence="4" type="ORF">QR680_002887</name>
</gene>
<evidence type="ECO:0000256" key="2">
    <source>
        <dbReference type="SAM" id="Phobius"/>
    </source>
</evidence>
<keyword evidence="2" id="KW-0812">Transmembrane</keyword>
<evidence type="ECO:0000256" key="1">
    <source>
        <dbReference type="ARBA" id="ARBA00022737"/>
    </source>
</evidence>
<name>A0AA39H4G2_9BILA</name>
<reference evidence="4" key="1">
    <citation type="submission" date="2023-06" db="EMBL/GenBank/DDBJ databases">
        <title>Genomic analysis of the entomopathogenic nematode Steinernema hermaphroditum.</title>
        <authorList>
            <person name="Schwarz E.M."/>
            <person name="Heppert J.K."/>
            <person name="Baniya A."/>
            <person name="Schwartz H.T."/>
            <person name="Tan C.-H."/>
            <person name="Antoshechkin I."/>
            <person name="Sternberg P.W."/>
            <person name="Goodrich-Blair H."/>
            <person name="Dillman A.R."/>
        </authorList>
    </citation>
    <scope>NUCLEOTIDE SEQUENCE</scope>
    <source>
        <strain evidence="4">PS9179</strain>
        <tissue evidence="4">Whole animal</tissue>
    </source>
</reference>
<protein>
    <recommendedName>
        <fullName evidence="3">Nematode cuticle collagen N-terminal domain-containing protein</fullName>
    </recommendedName>
</protein>
<dbReference type="SMART" id="SM01088">
    <property type="entry name" value="Col_cuticle_N"/>
    <property type="match status" value="1"/>
</dbReference>
<dbReference type="Proteomes" id="UP001175271">
    <property type="component" value="Unassembled WGS sequence"/>
</dbReference>
<dbReference type="Pfam" id="PF01484">
    <property type="entry name" value="Col_cuticle_N"/>
    <property type="match status" value="1"/>
</dbReference>
<organism evidence="4 5">
    <name type="scientific">Steinernema hermaphroditum</name>
    <dbReference type="NCBI Taxonomy" id="289476"/>
    <lineage>
        <taxon>Eukaryota</taxon>
        <taxon>Metazoa</taxon>
        <taxon>Ecdysozoa</taxon>
        <taxon>Nematoda</taxon>
        <taxon>Chromadorea</taxon>
        <taxon>Rhabditida</taxon>
        <taxon>Tylenchina</taxon>
        <taxon>Panagrolaimomorpha</taxon>
        <taxon>Strongyloidoidea</taxon>
        <taxon>Steinernematidae</taxon>
        <taxon>Steinernema</taxon>
    </lineage>
</organism>
<sequence>MGGTTAHFAAYTAVGFSVLALVGCSVFLPVLWNKINSITDSLESDMVEFRELQTDAWARIHGHNGNSEALGLHLIRPKRQVTGPGQCSCNAQNRCAPGVATELVAEKEKQELLVRRVHSVLLDSKDQPDTMEGKEFLAHRVPPVLLVSQDLPETKDFLVLWALLVVLERMPRTVPVQNVERNRRNLKVIQ</sequence>
<keyword evidence="1" id="KW-0677">Repeat</keyword>